<feature type="transmembrane region" description="Helical" evidence="9">
    <location>
        <begin position="221"/>
        <end position="242"/>
    </location>
</feature>
<keyword evidence="2 8" id="KW-0812">Transmembrane</keyword>
<dbReference type="Proteomes" id="UP000515152">
    <property type="component" value="Chromosome 11"/>
</dbReference>
<dbReference type="PRINTS" id="PR00237">
    <property type="entry name" value="GPCRRHODOPSN"/>
</dbReference>
<protein>
    <submittedName>
        <fullName evidence="12">C-X-C chemokine receptor type 5</fullName>
    </submittedName>
</protein>
<dbReference type="KEGG" id="char:105912985"/>
<dbReference type="GeneID" id="105912985"/>
<evidence type="ECO:0000256" key="8">
    <source>
        <dbReference type="RuleBase" id="RU000688"/>
    </source>
</evidence>
<dbReference type="PROSITE" id="PS00237">
    <property type="entry name" value="G_PROTEIN_RECEP_F1_1"/>
    <property type="match status" value="1"/>
</dbReference>
<accession>A0A6P3WFA1</accession>
<feature type="transmembrane region" description="Helical" evidence="9">
    <location>
        <begin position="116"/>
        <end position="146"/>
    </location>
</feature>
<comment type="similarity">
    <text evidence="8">Belongs to the G-protein coupled receptor 1 family.</text>
</comment>
<feature type="transmembrane region" description="Helical" evidence="9">
    <location>
        <begin position="254"/>
        <end position="272"/>
    </location>
</feature>
<dbReference type="Pfam" id="PF00001">
    <property type="entry name" value="7tm_1"/>
    <property type="match status" value="1"/>
</dbReference>
<organism evidence="11 12">
    <name type="scientific">Clupea harengus</name>
    <name type="common">Atlantic herring</name>
    <dbReference type="NCBI Taxonomy" id="7950"/>
    <lineage>
        <taxon>Eukaryota</taxon>
        <taxon>Metazoa</taxon>
        <taxon>Chordata</taxon>
        <taxon>Craniata</taxon>
        <taxon>Vertebrata</taxon>
        <taxon>Euteleostomi</taxon>
        <taxon>Actinopterygii</taxon>
        <taxon>Neopterygii</taxon>
        <taxon>Teleostei</taxon>
        <taxon>Clupei</taxon>
        <taxon>Clupeiformes</taxon>
        <taxon>Clupeoidei</taxon>
        <taxon>Clupeidae</taxon>
        <taxon>Clupea</taxon>
    </lineage>
</organism>
<evidence type="ECO:0000256" key="1">
    <source>
        <dbReference type="ARBA" id="ARBA00004370"/>
    </source>
</evidence>
<comment type="subcellular location">
    <subcellularLocation>
        <location evidence="1">Membrane</location>
    </subcellularLocation>
</comment>
<sequence>MHAFFTALEMDTSEYIDDYEGGLNYTDSYNDSSRSSYSDCDQEDRWLQVFQMVFLPLVYSLVFVLGLAGNGLMVTVLLRRKGSLRITEIYLLHLGLADLLFLSTFPFVVAKEAVGWVFGVFLCKLLSVLAHLNLLCGSLLLACISFDRYLAIVHAIPSVHNRRPRAVHLTCALLWTICLGLSVPEAVFTTVIDHPASGPACSYEGIEGSNWTLLSRSLTHLLGFFAPLAVMGYCYSAVVLTLCRSQRSLEKQGAVRLALLLTAVFCFCWLPYNLTKLLDTLVIVGPLAGLSCDSKGLLMQSLVVSESIGYMHCCLNPILYAFMGVRFRKELLRLLGKWRLCRVCLPAQYSSRTSFSEGLTATTNSKLI</sequence>
<dbReference type="InterPro" id="IPR050119">
    <property type="entry name" value="CCR1-9-like"/>
</dbReference>
<dbReference type="GO" id="GO:0016493">
    <property type="term" value="F:C-C chemokine receptor activity"/>
    <property type="evidence" value="ECO:0007669"/>
    <property type="project" value="TreeGrafter"/>
</dbReference>
<feature type="domain" description="G-protein coupled receptors family 1 profile" evidence="10">
    <location>
        <begin position="69"/>
        <end position="320"/>
    </location>
</feature>
<evidence type="ECO:0000256" key="9">
    <source>
        <dbReference type="SAM" id="Phobius"/>
    </source>
</evidence>
<keyword evidence="3 9" id="KW-1133">Transmembrane helix</keyword>
<proteinExistence type="inferred from homology"/>
<feature type="transmembrane region" description="Helical" evidence="9">
    <location>
        <begin position="90"/>
        <end position="110"/>
    </location>
</feature>
<evidence type="ECO:0000256" key="7">
    <source>
        <dbReference type="ARBA" id="ARBA00023224"/>
    </source>
</evidence>
<dbReference type="PANTHER" id="PTHR10489">
    <property type="entry name" value="CELL ADHESION MOLECULE"/>
    <property type="match status" value="1"/>
</dbReference>
<dbReference type="GO" id="GO:0060326">
    <property type="term" value="P:cell chemotaxis"/>
    <property type="evidence" value="ECO:0007669"/>
    <property type="project" value="TreeGrafter"/>
</dbReference>
<dbReference type="InterPro" id="IPR017452">
    <property type="entry name" value="GPCR_Rhodpsn_7TM"/>
</dbReference>
<feature type="transmembrane region" description="Helical" evidence="9">
    <location>
        <begin position="53"/>
        <end position="78"/>
    </location>
</feature>
<keyword evidence="7 8" id="KW-0807">Transducer</keyword>
<dbReference type="GO" id="GO:0019722">
    <property type="term" value="P:calcium-mediated signaling"/>
    <property type="evidence" value="ECO:0007669"/>
    <property type="project" value="TreeGrafter"/>
</dbReference>
<dbReference type="PANTHER" id="PTHR10489:SF618">
    <property type="entry name" value="C-X-C CHEMOKINE RECEPTOR TYPE 5"/>
    <property type="match status" value="1"/>
</dbReference>
<dbReference type="GO" id="GO:0019957">
    <property type="term" value="F:C-C chemokine binding"/>
    <property type="evidence" value="ECO:0007669"/>
    <property type="project" value="TreeGrafter"/>
</dbReference>
<dbReference type="InterPro" id="IPR000276">
    <property type="entry name" value="GPCR_Rhodpsn"/>
</dbReference>
<feature type="transmembrane region" description="Helical" evidence="9">
    <location>
        <begin position="166"/>
        <end position="183"/>
    </location>
</feature>
<keyword evidence="5 9" id="KW-0472">Membrane</keyword>
<dbReference type="PRINTS" id="PR01157">
    <property type="entry name" value="P2YPURNOCPTR"/>
</dbReference>
<name>A0A6P3WFA1_CLUHA</name>
<evidence type="ECO:0000256" key="2">
    <source>
        <dbReference type="ARBA" id="ARBA00022692"/>
    </source>
</evidence>
<evidence type="ECO:0000256" key="3">
    <source>
        <dbReference type="ARBA" id="ARBA00022989"/>
    </source>
</evidence>
<evidence type="ECO:0000256" key="4">
    <source>
        <dbReference type="ARBA" id="ARBA00023040"/>
    </source>
</evidence>
<reference evidence="12" key="1">
    <citation type="submission" date="2025-08" db="UniProtKB">
        <authorList>
            <consortium name="RefSeq"/>
        </authorList>
    </citation>
    <scope>IDENTIFICATION</scope>
</reference>
<dbReference type="PROSITE" id="PS50262">
    <property type="entry name" value="G_PROTEIN_RECEP_F1_2"/>
    <property type="match status" value="1"/>
</dbReference>
<keyword evidence="11" id="KW-1185">Reference proteome</keyword>
<dbReference type="OrthoDB" id="10053194at2759"/>
<dbReference type="GO" id="GO:0007204">
    <property type="term" value="P:positive regulation of cytosolic calcium ion concentration"/>
    <property type="evidence" value="ECO:0007669"/>
    <property type="project" value="TreeGrafter"/>
</dbReference>
<dbReference type="GO" id="GO:0006955">
    <property type="term" value="P:immune response"/>
    <property type="evidence" value="ECO:0007669"/>
    <property type="project" value="TreeGrafter"/>
</dbReference>
<evidence type="ECO:0000259" key="10">
    <source>
        <dbReference type="PROSITE" id="PS50262"/>
    </source>
</evidence>
<evidence type="ECO:0000256" key="5">
    <source>
        <dbReference type="ARBA" id="ARBA00023136"/>
    </source>
</evidence>
<dbReference type="SUPFAM" id="SSF81321">
    <property type="entry name" value="Family A G protein-coupled receptor-like"/>
    <property type="match status" value="1"/>
</dbReference>
<dbReference type="AlphaFoldDB" id="A0A6P3WFA1"/>
<evidence type="ECO:0000256" key="6">
    <source>
        <dbReference type="ARBA" id="ARBA00023170"/>
    </source>
</evidence>
<dbReference type="RefSeq" id="XP_012697450.2">
    <property type="nucleotide sequence ID" value="XM_012841996.2"/>
</dbReference>
<gene>
    <name evidence="12" type="primary">LOC105912985</name>
</gene>
<keyword evidence="6 8" id="KW-0675">Receptor</keyword>
<dbReference type="GO" id="GO:0009897">
    <property type="term" value="C:external side of plasma membrane"/>
    <property type="evidence" value="ECO:0007669"/>
    <property type="project" value="TreeGrafter"/>
</dbReference>
<evidence type="ECO:0000313" key="12">
    <source>
        <dbReference type="RefSeq" id="XP_012697450.2"/>
    </source>
</evidence>
<dbReference type="Gene3D" id="1.20.1070.10">
    <property type="entry name" value="Rhodopsin 7-helix transmembrane proteins"/>
    <property type="match status" value="1"/>
</dbReference>
<evidence type="ECO:0000313" key="11">
    <source>
        <dbReference type="Proteomes" id="UP000515152"/>
    </source>
</evidence>
<keyword evidence="4 8" id="KW-0297">G-protein coupled receptor</keyword>
<feature type="transmembrane region" description="Helical" evidence="9">
    <location>
        <begin position="308"/>
        <end position="327"/>
    </location>
</feature>